<sequence length="213" mass="24094">MIIYRVLSALLSYPEQELIDALPEIEAALAPTPRIRAQLGPLLEHLRTTKLIRLQEEYVAEFDRSRRQSLYLFEHIHGESRERGDALLDLLREYQRHGFEPCDEAGSPRETPDYLPLFLEFLAQRPPEEAARLLGDAVNVIALVGGRLAERENPYAAVFTVLQEMSPVKAQPMEDAPARDMDTLLDTIGPGNDGSEPLLKPDNGMVQTVKFYR</sequence>
<dbReference type="GO" id="GO:0042128">
    <property type="term" value="P:nitrate assimilation"/>
    <property type="evidence" value="ECO:0007669"/>
    <property type="project" value="UniProtKB-KW"/>
</dbReference>
<reference evidence="2 3" key="1">
    <citation type="submission" date="2010-12" db="EMBL/GenBank/DDBJ databases">
        <authorList>
            <person name="Muzny D."/>
            <person name="Qin X."/>
            <person name="Deng J."/>
            <person name="Jiang H."/>
            <person name="Liu Y."/>
            <person name="Qu J."/>
            <person name="Song X.-Z."/>
            <person name="Zhang L."/>
            <person name="Thornton R."/>
            <person name="Coyle M."/>
            <person name="Francisco L."/>
            <person name="Jackson L."/>
            <person name="Javaid M."/>
            <person name="Korchina V."/>
            <person name="Kovar C."/>
            <person name="Mata R."/>
            <person name="Mathew T."/>
            <person name="Ngo R."/>
            <person name="Nguyen L."/>
            <person name="Nguyen N."/>
            <person name="Okwuonu G."/>
            <person name="Ongeri F."/>
            <person name="Pham C."/>
            <person name="Simmons D."/>
            <person name="Wilczek-Boney K."/>
            <person name="Hale W."/>
            <person name="Jakkamsetti A."/>
            <person name="Pham P."/>
            <person name="Ruth R."/>
            <person name="San Lucas F."/>
            <person name="Warren J."/>
            <person name="Zhang J."/>
            <person name="Zhao Z."/>
            <person name="Zhou C."/>
            <person name="Zhu D."/>
            <person name="Lee S."/>
            <person name="Bess C."/>
            <person name="Blankenburg K."/>
            <person name="Forbes L."/>
            <person name="Fu Q."/>
            <person name="Gubbala S."/>
            <person name="Hirani K."/>
            <person name="Jayaseelan J.C."/>
            <person name="Lara F."/>
            <person name="Munidasa M."/>
            <person name="Palculict T."/>
            <person name="Patil S."/>
            <person name="Pu L.-L."/>
            <person name="Saada N."/>
            <person name="Tang L."/>
            <person name="Weissenberger G."/>
            <person name="Zhu Y."/>
            <person name="Hemphill L."/>
            <person name="Shang Y."/>
            <person name="Youmans B."/>
            <person name="Ayvaz T."/>
            <person name="Ross M."/>
            <person name="Santibanez J."/>
            <person name="Aqrawi P."/>
            <person name="Gross S."/>
            <person name="Joshi V."/>
            <person name="Fowler G."/>
            <person name="Nazareth L."/>
            <person name="Reid J."/>
            <person name="Worley K."/>
            <person name="Petrosino J."/>
            <person name="Highlander S."/>
            <person name="Gibbs R."/>
        </authorList>
    </citation>
    <scope>NUCLEOTIDE SEQUENCE [LARGE SCALE GENOMIC DNA]</scope>
    <source>
        <strain evidence="2 3">ATCC 51599</strain>
    </source>
</reference>
<dbReference type="InterPro" id="IPR036411">
    <property type="entry name" value="TorD-like_sf"/>
</dbReference>
<keyword evidence="3" id="KW-1185">Reference proteome</keyword>
<comment type="caution">
    <text evidence="2">The sequence shown here is derived from an EMBL/GenBank/DDBJ whole genome shotgun (WGS) entry which is preliminary data.</text>
</comment>
<dbReference type="GO" id="GO:0016530">
    <property type="term" value="F:metallochaperone activity"/>
    <property type="evidence" value="ECO:0007669"/>
    <property type="project" value="TreeGrafter"/>
</dbReference>
<dbReference type="EMBL" id="AEQP01000017">
    <property type="protein sequence ID" value="EFV94523.1"/>
    <property type="molecule type" value="Genomic_DNA"/>
</dbReference>
<dbReference type="SUPFAM" id="SSF89155">
    <property type="entry name" value="TorD-like"/>
    <property type="match status" value="1"/>
</dbReference>
<dbReference type="HOGENOM" id="CLU_084469_0_1_4"/>
<name>E7RYL5_9BURK</name>
<dbReference type="AlphaFoldDB" id="E7RYL5"/>
<accession>E7RYL5</accession>
<dbReference type="PANTHER" id="PTHR43680:SF2">
    <property type="entry name" value="NITRATE REDUCTASE MOLYBDENUM COFACTOR ASSEMBLY CHAPERONE NARJ"/>
    <property type="match status" value="1"/>
</dbReference>
<dbReference type="InterPro" id="IPR020945">
    <property type="entry name" value="DMSO/NO3_reduct_chaperone"/>
</dbReference>
<dbReference type="Gene3D" id="1.10.3480.10">
    <property type="entry name" value="TorD-like"/>
    <property type="match status" value="1"/>
</dbReference>
<dbReference type="NCBIfam" id="TIGR00684">
    <property type="entry name" value="narJ"/>
    <property type="match status" value="1"/>
</dbReference>
<evidence type="ECO:0000313" key="3">
    <source>
        <dbReference type="Proteomes" id="UP000011021"/>
    </source>
</evidence>
<dbReference type="Pfam" id="PF02613">
    <property type="entry name" value="Nitrate_red_del"/>
    <property type="match status" value="1"/>
</dbReference>
<dbReference type="STRING" id="887898.HMPREF0551_1779"/>
<evidence type="ECO:0000313" key="2">
    <source>
        <dbReference type="EMBL" id="EFV94523.1"/>
    </source>
</evidence>
<gene>
    <name evidence="2" type="primary">narJ</name>
    <name evidence="2" type="ORF">HMPREF0551_1779</name>
</gene>
<dbReference type="Proteomes" id="UP000011021">
    <property type="component" value="Unassembled WGS sequence"/>
</dbReference>
<dbReference type="eggNOG" id="COG2180">
    <property type="taxonomic scope" value="Bacteria"/>
</dbReference>
<evidence type="ECO:0000256" key="1">
    <source>
        <dbReference type="ARBA" id="ARBA00023063"/>
    </source>
</evidence>
<dbReference type="InterPro" id="IPR003765">
    <property type="entry name" value="NO3_reductase_chaperone_NarJ"/>
</dbReference>
<dbReference type="GO" id="GO:0051082">
    <property type="term" value="F:unfolded protein binding"/>
    <property type="evidence" value="ECO:0007669"/>
    <property type="project" value="InterPro"/>
</dbReference>
<keyword evidence="1" id="KW-0534">Nitrate assimilation</keyword>
<organism evidence="2 3">
    <name type="scientific">Lautropia mirabilis ATCC 51599</name>
    <dbReference type="NCBI Taxonomy" id="887898"/>
    <lineage>
        <taxon>Bacteria</taxon>
        <taxon>Pseudomonadati</taxon>
        <taxon>Pseudomonadota</taxon>
        <taxon>Betaproteobacteria</taxon>
        <taxon>Burkholderiales</taxon>
        <taxon>Burkholderiaceae</taxon>
        <taxon>Lautropia</taxon>
    </lineage>
</organism>
<dbReference type="PANTHER" id="PTHR43680">
    <property type="entry name" value="NITRATE REDUCTASE MOLYBDENUM COFACTOR ASSEMBLY CHAPERONE"/>
    <property type="match status" value="1"/>
</dbReference>
<dbReference type="GO" id="GO:0051131">
    <property type="term" value="P:chaperone-mediated protein complex assembly"/>
    <property type="evidence" value="ECO:0007669"/>
    <property type="project" value="InterPro"/>
</dbReference>
<proteinExistence type="predicted"/>
<dbReference type="RefSeq" id="WP_005674116.1">
    <property type="nucleotide sequence ID" value="NZ_CP146288.1"/>
</dbReference>
<protein>
    <submittedName>
        <fullName evidence="2">Nitrate reductase molybdenum cofactor assembly chaperone</fullName>
    </submittedName>
</protein>